<dbReference type="InterPro" id="IPR040840">
    <property type="entry name" value="TcA_TcB_BD"/>
</dbReference>
<dbReference type="Pfam" id="PF18276">
    <property type="entry name" value="TcA_TcB_BD"/>
    <property type="match status" value="1"/>
</dbReference>
<dbReference type="EMBL" id="JAPQKH010000006">
    <property type="protein sequence ID" value="KAJ5093965.1"/>
    <property type="molecule type" value="Genomic_DNA"/>
</dbReference>
<organism evidence="2 3">
    <name type="scientific">Penicillium angulare</name>
    <dbReference type="NCBI Taxonomy" id="116970"/>
    <lineage>
        <taxon>Eukaryota</taxon>
        <taxon>Fungi</taxon>
        <taxon>Dikarya</taxon>
        <taxon>Ascomycota</taxon>
        <taxon>Pezizomycotina</taxon>
        <taxon>Eurotiomycetes</taxon>
        <taxon>Eurotiomycetidae</taxon>
        <taxon>Eurotiales</taxon>
        <taxon>Aspergillaceae</taxon>
        <taxon>Penicillium</taxon>
    </lineage>
</organism>
<comment type="caution">
    <text evidence="2">The sequence shown here is derived from an EMBL/GenBank/DDBJ whole genome shotgun (WGS) entry which is preliminary data.</text>
</comment>
<evidence type="ECO:0000313" key="3">
    <source>
        <dbReference type="Proteomes" id="UP001149165"/>
    </source>
</evidence>
<gene>
    <name evidence="2" type="ORF">N7456_009826</name>
</gene>
<name>A0A9W9F5D7_9EURO</name>
<dbReference type="Proteomes" id="UP001149165">
    <property type="component" value="Unassembled WGS sequence"/>
</dbReference>
<reference evidence="2" key="1">
    <citation type="submission" date="2022-11" db="EMBL/GenBank/DDBJ databases">
        <authorList>
            <person name="Petersen C."/>
        </authorList>
    </citation>
    <scope>NUCLEOTIDE SEQUENCE</scope>
    <source>
        <strain evidence="2">IBT 30069</strain>
    </source>
</reference>
<accession>A0A9W9F5D7</accession>
<protein>
    <recommendedName>
        <fullName evidence="1">Tc toxin complex TcA C-terminal TcB-binding domain-containing protein</fullName>
    </recommendedName>
</protein>
<proteinExistence type="predicted"/>
<feature type="domain" description="Tc toxin complex TcA C-terminal TcB-binding" evidence="1">
    <location>
        <begin position="790"/>
        <end position="1073"/>
    </location>
</feature>
<evidence type="ECO:0000313" key="2">
    <source>
        <dbReference type="EMBL" id="KAJ5093965.1"/>
    </source>
</evidence>
<dbReference type="AlphaFoldDB" id="A0A9W9F5D7"/>
<evidence type="ECO:0000259" key="1">
    <source>
        <dbReference type="Pfam" id="PF18276"/>
    </source>
</evidence>
<keyword evidence="3" id="KW-1185">Reference proteome</keyword>
<dbReference type="OrthoDB" id="4369815at2759"/>
<reference evidence="2" key="2">
    <citation type="journal article" date="2023" name="IMA Fungus">
        <title>Comparative genomic study of the Penicillium genus elucidates a diverse pangenome and 15 lateral gene transfer events.</title>
        <authorList>
            <person name="Petersen C."/>
            <person name="Sorensen T."/>
            <person name="Nielsen M.R."/>
            <person name="Sondergaard T.E."/>
            <person name="Sorensen J.L."/>
            <person name="Fitzpatrick D.A."/>
            <person name="Frisvad J.C."/>
            <person name="Nielsen K.L."/>
        </authorList>
    </citation>
    <scope>NUCLEOTIDE SEQUENCE</scope>
    <source>
        <strain evidence="2">IBT 30069</strain>
    </source>
</reference>
<sequence>MPNDFQAAQGKDFADMEPVRSWEIRMAYSEYRNRKWEPKATAPSVISHLLKGPKSDPVETQISNFKFWVSYQERLSISVECSTFFGRGEFSATFLGIFQLRDQQLALVNEKDVPLSALRSANKATQGPKIIGTVETDFLKLHWNSADSSSPLTEIEYEEESTRRKISLHLGQDDALRTGTSYEWTIDFSSQVPGIASALFVEASDSAGIEQLVDLGRVHTFGVSKFSNRFSPLLAEAVSQTGQPFSINQFYSGLPESDYVDAFGQWSERFSPNTVHYHEAAEPFSQYNWELGVHLPCLVLERLVASQQFDLALKVVRQIYDPRNNSPVNACWSFPPFQEIANGPNDTIADPATAEMTMDEWQEDKANVHAAARANPRAYMTRIVMKYIEILVALGDDYFRRESLESIPLAIQMYVEASHIFGPQPITVPQLGKRSSITYDGIKGRLQGWNAEVEMELDFPFYVKPESRGTRPAWAVHLPRSRITTGYFCIPGNPALVALRDMIGDRLYKIRNGMDINGSKRSLPLFAPPIDPGALVNAVASGGMGVAGLLSDLESPMPQYRFQYLIGRASELVSEVRGFGSQFLSTKEAKDAERLSKLKTQHQTTMVSLTMRVMEHQKTEIEKSIEVLQVTRQQEEMRLRYHLALTGDEMEVPQIGEKWKDIEQNIERPTKDDYRMTKYEAEQDTLSIFAQGILVSAGAMKGIAALTAPVPQVGAKANPMGVGADVTVGGDQLSKGLSYGADVLKFTKEQLDMQVERAERKGNAILQLQERRLEINTSGRTLMQIDKEVEQLEASLVTSDAYLKAQQQEIENAAAEEEWMRTKYTSEQFYALMESTISTMLRQSFSMAVDLIKSVKRVMDFELGIRQSSQSNNVSISGFWETCRDGLLSGDALAMELQRLQSVFESTKRWDFNVGRIVSLRQIDPHAFLELRETGNASFQLKESLFDQDYPGHYCRHFLSLSVLISSTLEPSPPVSCTLLLTKHKYRTSATATSYAEQADEDFRTDKVPIQSIAVTYSSWDNGIIDSNYLMHERYHPFEGAGVISDWQITLPDNFRQFDYSTIDDVQLNVKYSSIAGGDASAALDAAAKDMKENGHVASIDLINDLRSESESDSYMTVASGEIEISEIAKRLPYMISRGNAKFTRVEIFLKSKTNDLDQTTVKATLTIGNGPGTLHQLSEVDTVRDLLVFRTSSDDKTEITLDDPWKIKIQNKEDDSEWVGELMEAWLLISYSLDVTI</sequence>